<sequence length="181" mass="19338">MPTQVKAQQIDDLAERLQRAELTIIADYRGLSVSALQDLRGRLRPVEAEFTIAKNTLTRIAAERVGIEGLEPHLEGPSAIMFAYGDVVAPAKAMSDFARSSRILQVKAGVMNNQVLSQSDIEAISSLPPREELIGRLVGLLASPMTRTVGVLSGPSRSVAYLVNARLESLGGSGELAEAAD</sequence>
<evidence type="ECO:0000256" key="1">
    <source>
        <dbReference type="ARBA" id="ARBA00002633"/>
    </source>
</evidence>
<comment type="function">
    <text evidence="1 6">Forms part of the ribosomal stalk, playing a central role in the interaction of the ribosome with GTP-bound translation factors.</text>
</comment>
<proteinExistence type="inferred from homology"/>
<dbReference type="Gene3D" id="6.10.250.290">
    <property type="match status" value="1"/>
</dbReference>
<evidence type="ECO:0000256" key="6">
    <source>
        <dbReference type="HAMAP-Rule" id="MF_00362"/>
    </source>
</evidence>
<dbReference type="Pfam" id="PF00466">
    <property type="entry name" value="Ribosomal_L10"/>
    <property type="match status" value="1"/>
</dbReference>
<dbReference type="GO" id="GO:0015934">
    <property type="term" value="C:large ribosomal subunit"/>
    <property type="evidence" value="ECO:0007669"/>
    <property type="project" value="InterPro"/>
</dbReference>
<dbReference type="CDD" id="cd05797">
    <property type="entry name" value="Ribosomal_L10"/>
    <property type="match status" value="1"/>
</dbReference>
<keyword evidence="6" id="KW-0699">rRNA-binding</keyword>
<keyword evidence="3 6" id="KW-0689">Ribosomal protein</keyword>
<evidence type="ECO:0000256" key="5">
    <source>
        <dbReference type="ARBA" id="ARBA00035202"/>
    </source>
</evidence>
<comment type="similarity">
    <text evidence="2 6">Belongs to the universal ribosomal protein uL10 family.</text>
</comment>
<dbReference type="GO" id="GO:0070180">
    <property type="term" value="F:large ribosomal subunit rRNA binding"/>
    <property type="evidence" value="ECO:0007669"/>
    <property type="project" value="UniProtKB-UniRule"/>
</dbReference>
<evidence type="ECO:0000256" key="3">
    <source>
        <dbReference type="ARBA" id="ARBA00022980"/>
    </source>
</evidence>
<keyword evidence="4 6" id="KW-0687">Ribonucleoprotein</keyword>
<dbReference type="InterPro" id="IPR043141">
    <property type="entry name" value="Ribosomal_uL10-like_sf"/>
</dbReference>
<dbReference type="NCBIfam" id="NF000955">
    <property type="entry name" value="PRK00099.1-1"/>
    <property type="match status" value="1"/>
</dbReference>
<dbReference type="PROSITE" id="PS01109">
    <property type="entry name" value="RIBOSOMAL_L10"/>
    <property type="match status" value="1"/>
</dbReference>
<dbReference type="InterPro" id="IPR002363">
    <property type="entry name" value="Ribosomal_uL10_CS_bac"/>
</dbReference>
<dbReference type="AlphaFoldDB" id="A0A6J4U711"/>
<protein>
    <recommendedName>
        <fullName evidence="5 6">Large ribosomal subunit protein uL10</fullName>
    </recommendedName>
</protein>
<dbReference type="SUPFAM" id="SSF160369">
    <property type="entry name" value="Ribosomal protein L10-like"/>
    <property type="match status" value="1"/>
</dbReference>
<organism evidence="7">
    <name type="scientific">uncultured Thermomicrobiales bacterium</name>
    <dbReference type="NCBI Taxonomy" id="1645740"/>
    <lineage>
        <taxon>Bacteria</taxon>
        <taxon>Pseudomonadati</taxon>
        <taxon>Thermomicrobiota</taxon>
        <taxon>Thermomicrobia</taxon>
        <taxon>Thermomicrobiales</taxon>
        <taxon>environmental samples</taxon>
    </lineage>
</organism>
<evidence type="ECO:0000256" key="4">
    <source>
        <dbReference type="ARBA" id="ARBA00023274"/>
    </source>
</evidence>
<keyword evidence="6" id="KW-0694">RNA-binding</keyword>
<dbReference type="PANTHER" id="PTHR11560">
    <property type="entry name" value="39S RIBOSOMAL PROTEIN L10, MITOCHONDRIAL"/>
    <property type="match status" value="1"/>
</dbReference>
<gene>
    <name evidence="6" type="primary">rplJ</name>
    <name evidence="7" type="ORF">AVDCRST_MAG43-135</name>
</gene>
<evidence type="ECO:0000313" key="7">
    <source>
        <dbReference type="EMBL" id="CAA9541577.1"/>
    </source>
</evidence>
<dbReference type="GO" id="GO:0003735">
    <property type="term" value="F:structural constituent of ribosome"/>
    <property type="evidence" value="ECO:0007669"/>
    <property type="project" value="InterPro"/>
</dbReference>
<dbReference type="GO" id="GO:0006412">
    <property type="term" value="P:translation"/>
    <property type="evidence" value="ECO:0007669"/>
    <property type="project" value="UniProtKB-UniRule"/>
</dbReference>
<dbReference type="HAMAP" id="MF_00362">
    <property type="entry name" value="Ribosomal_uL10"/>
    <property type="match status" value="1"/>
</dbReference>
<evidence type="ECO:0000256" key="2">
    <source>
        <dbReference type="ARBA" id="ARBA00008889"/>
    </source>
</evidence>
<dbReference type="InterPro" id="IPR022973">
    <property type="entry name" value="Ribosomal_uL10_bac"/>
</dbReference>
<dbReference type="InterPro" id="IPR001790">
    <property type="entry name" value="Ribosomal_uL10"/>
</dbReference>
<comment type="subunit">
    <text evidence="6">Part of the ribosomal stalk of the 50S ribosomal subunit. The N-terminus interacts with L11 and the large rRNA to form the base of the stalk. The C-terminus forms an elongated spine to which L12 dimers bind in a sequential fashion forming a multimeric L10(L12)X complex.</text>
</comment>
<accession>A0A6J4U711</accession>
<name>A0A6J4U711_9BACT</name>
<dbReference type="Gene3D" id="3.30.70.1730">
    <property type="match status" value="1"/>
</dbReference>
<reference evidence="7" key="1">
    <citation type="submission" date="2020-02" db="EMBL/GenBank/DDBJ databases">
        <authorList>
            <person name="Meier V. D."/>
        </authorList>
    </citation>
    <scope>NUCLEOTIDE SEQUENCE</scope>
    <source>
        <strain evidence="7">AVDCRST_MAG43</strain>
    </source>
</reference>
<dbReference type="InterPro" id="IPR047865">
    <property type="entry name" value="Ribosomal_uL10_bac_type"/>
</dbReference>
<dbReference type="EMBL" id="CADCWI010000011">
    <property type="protein sequence ID" value="CAA9541577.1"/>
    <property type="molecule type" value="Genomic_DNA"/>
</dbReference>